<dbReference type="Pfam" id="PF03134">
    <property type="entry name" value="TB2_DP1_HVA22"/>
    <property type="match status" value="1"/>
</dbReference>
<name>A0A843WJN7_COLES</name>
<accession>A0A843WJN7</accession>
<dbReference type="EMBL" id="NMUH01005067">
    <property type="protein sequence ID" value="MQM11703.1"/>
    <property type="molecule type" value="Genomic_DNA"/>
</dbReference>
<dbReference type="OrthoDB" id="780812at2759"/>
<evidence type="ECO:0000256" key="1">
    <source>
        <dbReference type="SAM" id="MobiDB-lite"/>
    </source>
</evidence>
<protein>
    <recommendedName>
        <fullName evidence="4">HVA22-like protein</fullName>
    </recommendedName>
</protein>
<comment type="caution">
    <text evidence="2">The sequence shown here is derived from an EMBL/GenBank/DDBJ whole genome shotgun (WGS) entry which is preliminary data.</text>
</comment>
<dbReference type="Proteomes" id="UP000652761">
    <property type="component" value="Unassembled WGS sequence"/>
</dbReference>
<evidence type="ECO:0008006" key="4">
    <source>
        <dbReference type="Google" id="ProtNLM"/>
    </source>
</evidence>
<proteinExistence type="predicted"/>
<dbReference type="AlphaFoldDB" id="A0A843WJN7"/>
<organism evidence="2 3">
    <name type="scientific">Colocasia esculenta</name>
    <name type="common">Wild taro</name>
    <name type="synonym">Arum esculentum</name>
    <dbReference type="NCBI Taxonomy" id="4460"/>
    <lineage>
        <taxon>Eukaryota</taxon>
        <taxon>Viridiplantae</taxon>
        <taxon>Streptophyta</taxon>
        <taxon>Embryophyta</taxon>
        <taxon>Tracheophyta</taxon>
        <taxon>Spermatophyta</taxon>
        <taxon>Magnoliopsida</taxon>
        <taxon>Liliopsida</taxon>
        <taxon>Araceae</taxon>
        <taxon>Aroideae</taxon>
        <taxon>Colocasieae</taxon>
        <taxon>Colocasia</taxon>
    </lineage>
</organism>
<sequence length="330" mass="36064">MAESGRVAGSAPADPDPESGQTRPESGRVGLSRDSELCKPVPWVGRCPPQSWVARGRPDSESADSAPSRPTLPSMIGGSSLTLVRLPFWSYAKLILNCWLVLPYFSGAAYVYQHYVRTLFVNNQTVNIWYVPRKKDMFSRPDDVLVAAEKFIAENGPEALEKLMNKRLSSVLDKPEELVKIISSLERHPNSGAAAAAAAIIRQQLTKQHPNPGAVIPRYLTKQHPNPGAAATPAFSRRHPNSGAVVTPAYSTRKASPTSTPVAAASTQYLVATIIDIEPCHNATNCRLLAPVLCCCDERECVIVLRKNRPGEMPNVSIVWGVEILSWRYS</sequence>
<reference evidence="2" key="1">
    <citation type="submission" date="2017-07" db="EMBL/GenBank/DDBJ databases">
        <title>Taro Niue Genome Assembly and Annotation.</title>
        <authorList>
            <person name="Atibalentja N."/>
            <person name="Keating K."/>
            <person name="Fields C.J."/>
        </authorList>
    </citation>
    <scope>NUCLEOTIDE SEQUENCE</scope>
    <source>
        <strain evidence="2">Niue_2</strain>
        <tissue evidence="2">Leaf</tissue>
    </source>
</reference>
<dbReference type="InterPro" id="IPR004345">
    <property type="entry name" value="TB2_DP1_HVA22"/>
</dbReference>
<feature type="region of interest" description="Disordered" evidence="1">
    <location>
        <begin position="1"/>
        <end position="71"/>
    </location>
</feature>
<keyword evidence="3" id="KW-1185">Reference proteome</keyword>
<evidence type="ECO:0000313" key="3">
    <source>
        <dbReference type="Proteomes" id="UP000652761"/>
    </source>
</evidence>
<gene>
    <name evidence="2" type="ORF">Taro_044613</name>
</gene>
<evidence type="ECO:0000313" key="2">
    <source>
        <dbReference type="EMBL" id="MQM11703.1"/>
    </source>
</evidence>